<name>A0A7R9B793_TIMSH</name>
<reference evidence="1" key="1">
    <citation type="submission" date="2020-11" db="EMBL/GenBank/DDBJ databases">
        <authorList>
            <person name="Tran Van P."/>
        </authorList>
    </citation>
    <scope>NUCLEOTIDE SEQUENCE</scope>
</reference>
<dbReference type="EMBL" id="OC007732">
    <property type="protein sequence ID" value="CAD7266821.1"/>
    <property type="molecule type" value="Genomic_DNA"/>
</dbReference>
<proteinExistence type="predicted"/>
<accession>A0A7R9B793</accession>
<sequence length="193" mass="21331">MPMLLPLSYPGVVPCSGLFFTNILRQSLRWTGGNCKAPHEFQAEVPVISLISKLCYTNSAKSVEGLLWAVLFRSVGPNWANQTKMGRLGTNGPMPAIGPVTTRQLGDWRSWIMAVSLGHGHTHYEHSGQVRDQWPHACHQPCHHQTTTALPSFPRLEELASPSVSAGLSRRGVNPLEEDRRLASEFTHTKLST</sequence>
<dbReference type="AlphaFoldDB" id="A0A7R9B793"/>
<protein>
    <submittedName>
        <fullName evidence="1">Uncharacterized protein</fullName>
    </submittedName>
</protein>
<gene>
    <name evidence="1" type="ORF">TSIB3V08_LOCUS10835</name>
</gene>
<evidence type="ECO:0000313" key="1">
    <source>
        <dbReference type="EMBL" id="CAD7266821.1"/>
    </source>
</evidence>
<organism evidence="1">
    <name type="scientific">Timema shepardi</name>
    <name type="common">Walking stick</name>
    <dbReference type="NCBI Taxonomy" id="629360"/>
    <lineage>
        <taxon>Eukaryota</taxon>
        <taxon>Metazoa</taxon>
        <taxon>Ecdysozoa</taxon>
        <taxon>Arthropoda</taxon>
        <taxon>Hexapoda</taxon>
        <taxon>Insecta</taxon>
        <taxon>Pterygota</taxon>
        <taxon>Neoptera</taxon>
        <taxon>Polyneoptera</taxon>
        <taxon>Phasmatodea</taxon>
        <taxon>Timematodea</taxon>
        <taxon>Timematoidea</taxon>
        <taxon>Timematidae</taxon>
        <taxon>Timema</taxon>
    </lineage>
</organism>